<reference evidence="3" key="1">
    <citation type="journal article" date="2013" name="Proc. Natl. Acad. Sci. U.S.A.">
        <title>Improving the coverage of the cyanobacterial phylum using diversity-driven genome sequencing.</title>
        <authorList>
            <person name="Shih P.M."/>
            <person name="Wu D."/>
            <person name="Latifi A."/>
            <person name="Axen S.D."/>
            <person name="Fewer D.P."/>
            <person name="Talla E."/>
            <person name="Calteau A."/>
            <person name="Cai F."/>
            <person name="Tandeau de Marsac N."/>
            <person name="Rippka R."/>
            <person name="Herdman M."/>
            <person name="Sivonen K."/>
            <person name="Coursin T."/>
            <person name="Laurent T."/>
            <person name="Goodwin L."/>
            <person name="Nolan M."/>
            <person name="Davenport K.W."/>
            <person name="Han C.S."/>
            <person name="Rubin E.M."/>
            <person name="Eisen J.A."/>
            <person name="Woyke T."/>
            <person name="Gugger M."/>
            <person name="Kerfeld C.A."/>
        </authorList>
    </citation>
    <scope>NUCLEOTIDE SEQUENCE [LARGE SCALE GENOMIC DNA]</scope>
    <source>
        <strain evidence="3">ATCC 27147 / PCC 6307</strain>
    </source>
</reference>
<dbReference type="OrthoDB" id="4393931at2"/>
<evidence type="ECO:0008006" key="4">
    <source>
        <dbReference type="Google" id="ProtNLM"/>
    </source>
</evidence>
<dbReference type="AlphaFoldDB" id="K9PB13"/>
<dbReference type="PATRIC" id="fig|292564.3.peg.2901"/>
<organism evidence="2 3">
    <name type="scientific">Cyanobium gracile (strain ATCC 27147 / PCC 6307)</name>
    <dbReference type="NCBI Taxonomy" id="292564"/>
    <lineage>
        <taxon>Bacteria</taxon>
        <taxon>Bacillati</taxon>
        <taxon>Cyanobacteriota</taxon>
        <taxon>Cyanophyceae</taxon>
        <taxon>Synechococcales</taxon>
        <taxon>Prochlorococcaceae</taxon>
        <taxon>Cyanobium</taxon>
    </lineage>
</organism>
<evidence type="ECO:0000313" key="2">
    <source>
        <dbReference type="EMBL" id="AFY30143.1"/>
    </source>
</evidence>
<dbReference type="STRING" id="292564.Cyagr_3061"/>
<evidence type="ECO:0000256" key="1">
    <source>
        <dbReference type="SAM" id="MobiDB-lite"/>
    </source>
</evidence>
<dbReference type="HOGENOM" id="CLU_044180_2_1_3"/>
<proteinExistence type="predicted"/>
<feature type="region of interest" description="Disordered" evidence="1">
    <location>
        <begin position="169"/>
        <end position="188"/>
    </location>
</feature>
<dbReference type="eggNOG" id="COG1503">
    <property type="taxonomic scope" value="Bacteria"/>
</dbReference>
<dbReference type="RefSeq" id="WP_015110576.1">
    <property type="nucleotide sequence ID" value="NC_019675.1"/>
</dbReference>
<sequence>MLHVDLPSREELAALARHIHGSSVSIVLPTTPITPDTDVDRLRFRALAEEAVGQLEAACQEGSAVEALRESLADLVDDDGFWRFQARSLVVYATPGTLRTFRLPTTVEPLVAVSDRFHLKPLLRATAFGNSGYVLALAEGGVRLIEVSADLPASTVRLADLPKDAAASVGKASLNDRSPSGRLTGSEGKKVRLRQYARQVNRALRDHLAGQSVPLVLAAVESLAAIYRSVNTYPHLVVATIEGSPEHRADDELAQAARPVFDALHQQRLVDWRSTFDQRRNAGRASTDLAQVARAATFEAVGSLLVDIDRVIDGRIDETDGRIYEADAAGADSYGVLDEIARRVLLSGGEVLGVRQGDLPEGAPVAAILRYAL</sequence>
<dbReference type="KEGG" id="cgc:Cyagr_3061"/>
<dbReference type="EMBL" id="CP003495">
    <property type="protein sequence ID" value="AFY30143.1"/>
    <property type="molecule type" value="Genomic_DNA"/>
</dbReference>
<dbReference type="InterPro" id="IPR041638">
    <property type="entry name" value="BaeRF_family11"/>
</dbReference>
<gene>
    <name evidence="2" type="ordered locus">Cyagr_3061</name>
</gene>
<protein>
    <recommendedName>
        <fullName evidence="4">Peptide chain release factor 1 (ERF1)</fullName>
    </recommendedName>
</protein>
<accession>K9PB13</accession>
<dbReference type="Pfam" id="PF18855">
    <property type="entry name" value="baeRF_family11"/>
    <property type="match status" value="1"/>
</dbReference>
<evidence type="ECO:0000313" key="3">
    <source>
        <dbReference type="Proteomes" id="UP000010388"/>
    </source>
</evidence>
<dbReference type="Proteomes" id="UP000010388">
    <property type="component" value="Chromosome"/>
</dbReference>
<name>K9PB13_CYAGP</name>